<organism evidence="2 3">
    <name type="scientific">Brucella anthropi</name>
    <name type="common">Ochrobactrum anthropi</name>
    <dbReference type="NCBI Taxonomy" id="529"/>
    <lineage>
        <taxon>Bacteria</taxon>
        <taxon>Pseudomonadati</taxon>
        <taxon>Pseudomonadota</taxon>
        <taxon>Alphaproteobacteria</taxon>
        <taxon>Hyphomicrobiales</taxon>
        <taxon>Brucellaceae</taxon>
        <taxon>Brucella/Ochrobactrum group</taxon>
        <taxon>Brucella</taxon>
    </lineage>
</organism>
<gene>
    <name evidence="2" type="ORF">F9L06_08040</name>
</gene>
<dbReference type="Proteomes" id="UP000441102">
    <property type="component" value="Unassembled WGS sequence"/>
</dbReference>
<dbReference type="AlphaFoldDB" id="A0A6I0DQ27"/>
<keyword evidence="1" id="KW-0472">Membrane</keyword>
<evidence type="ECO:0000256" key="1">
    <source>
        <dbReference type="SAM" id="Phobius"/>
    </source>
</evidence>
<keyword evidence="1" id="KW-0812">Transmembrane</keyword>
<keyword evidence="1" id="KW-1133">Transmembrane helix</keyword>
<feature type="transmembrane region" description="Helical" evidence="1">
    <location>
        <begin position="31"/>
        <end position="49"/>
    </location>
</feature>
<name>A0A6I0DQ27_BRUAN</name>
<dbReference type="EMBL" id="WBWX01000002">
    <property type="protein sequence ID" value="KAB2801619.1"/>
    <property type="molecule type" value="Genomic_DNA"/>
</dbReference>
<evidence type="ECO:0000313" key="3">
    <source>
        <dbReference type="Proteomes" id="UP000441102"/>
    </source>
</evidence>
<protein>
    <submittedName>
        <fullName evidence="2">Uncharacterized protein</fullName>
    </submittedName>
</protein>
<reference evidence="2 3" key="1">
    <citation type="submission" date="2019-09" db="EMBL/GenBank/DDBJ databases">
        <title>Taxonomic organization of the family Brucellaceae based on a phylogenomic approach.</title>
        <authorList>
            <person name="Leclercq S."/>
            <person name="Cloeckaert A."/>
            <person name="Zygmunt M.S."/>
        </authorList>
    </citation>
    <scope>NUCLEOTIDE SEQUENCE [LARGE SCALE GENOMIC DNA]</scope>
    <source>
        <strain evidence="2 3">CCUG 34461</strain>
    </source>
</reference>
<comment type="caution">
    <text evidence="2">The sequence shown here is derived from an EMBL/GenBank/DDBJ whole genome shotgun (WGS) entry which is preliminary data.</text>
</comment>
<dbReference type="RefSeq" id="WP_151576427.1">
    <property type="nucleotide sequence ID" value="NZ_WBWX01000002.1"/>
</dbReference>
<feature type="transmembrane region" description="Helical" evidence="1">
    <location>
        <begin position="7"/>
        <end position="25"/>
    </location>
</feature>
<evidence type="ECO:0000313" key="2">
    <source>
        <dbReference type="EMBL" id="KAB2801619.1"/>
    </source>
</evidence>
<accession>A0A6I0DQ27</accession>
<sequence>MSKFNKFWAAAIMAVVAFIRSYFGIDLGVDDATANAIVAAFTALLVWLIPNKAPKPKNPDPMEKVQEHF</sequence>
<proteinExistence type="predicted"/>